<dbReference type="RefSeq" id="WP_137909527.1">
    <property type="nucleotide sequence ID" value="NZ_BJCF01000071.1"/>
</dbReference>
<feature type="transmembrane region" description="Helical" evidence="1">
    <location>
        <begin position="6"/>
        <end position="25"/>
    </location>
</feature>
<dbReference type="AlphaFoldDB" id="A0A480AH31"/>
<dbReference type="EMBL" id="BJCF01000071">
    <property type="protein sequence ID" value="GCL44119.1"/>
    <property type="molecule type" value="Genomic_DNA"/>
</dbReference>
<accession>A0A480AH31</accession>
<dbReference type="NCBIfam" id="NF045624">
    <property type="entry name" value="filament_FraC"/>
    <property type="match status" value="1"/>
</dbReference>
<dbReference type="Pfam" id="PF24301">
    <property type="entry name" value="FraC"/>
    <property type="match status" value="1"/>
</dbReference>
<proteinExistence type="predicted"/>
<evidence type="ECO:0000313" key="3">
    <source>
        <dbReference type="Proteomes" id="UP000299367"/>
    </source>
</evidence>
<name>A0A480AH31_9CYAN</name>
<comment type="caution">
    <text evidence="2">The sequence shown here is derived from an EMBL/GenBank/DDBJ whole genome shotgun (WGS) entry which is preliminary data.</text>
</comment>
<evidence type="ECO:0000313" key="2">
    <source>
        <dbReference type="EMBL" id="GCL44119.1"/>
    </source>
</evidence>
<keyword evidence="1" id="KW-0472">Membrane</keyword>
<reference evidence="3" key="1">
    <citation type="submission" date="2019-02" db="EMBL/GenBank/DDBJ databases">
        <title>Draft genome sequence of Dolichospermum planctonicum NIES-80.</title>
        <authorList>
            <person name="Yamaguchi H."/>
            <person name="Suzuki S."/>
            <person name="Kawachi M."/>
        </authorList>
    </citation>
    <scope>NUCLEOTIDE SEQUENCE [LARGE SCALE GENOMIC DNA]</scope>
    <source>
        <strain evidence="3">NIES-80</strain>
    </source>
</reference>
<dbReference type="OrthoDB" id="454780at2"/>
<organism evidence="2 3">
    <name type="scientific">Dolichospermum planctonicum</name>
    <dbReference type="NCBI Taxonomy" id="136072"/>
    <lineage>
        <taxon>Bacteria</taxon>
        <taxon>Bacillati</taxon>
        <taxon>Cyanobacteriota</taxon>
        <taxon>Cyanophyceae</taxon>
        <taxon>Nostocales</taxon>
        <taxon>Aphanizomenonaceae</taxon>
        <taxon>Dolichospermum</taxon>
    </lineage>
</organism>
<evidence type="ECO:0000256" key="1">
    <source>
        <dbReference type="SAM" id="Phobius"/>
    </source>
</evidence>
<feature type="transmembrane region" description="Helical" evidence="1">
    <location>
        <begin position="93"/>
        <end position="115"/>
    </location>
</feature>
<protein>
    <submittedName>
        <fullName evidence="2">Filament integrity protein</fullName>
    </submittedName>
</protein>
<keyword evidence="1" id="KW-1133">Transmembrane helix</keyword>
<gene>
    <name evidence="2" type="ORF">NIES80_38440</name>
</gene>
<feature type="transmembrane region" description="Helical" evidence="1">
    <location>
        <begin position="154"/>
        <end position="179"/>
    </location>
</feature>
<keyword evidence="1" id="KW-0812">Transmembrane</keyword>
<dbReference type="InterPro" id="IPR054663">
    <property type="entry name" value="FraC"/>
</dbReference>
<dbReference type="Proteomes" id="UP000299367">
    <property type="component" value="Unassembled WGS sequence"/>
</dbReference>
<feature type="transmembrane region" description="Helical" evidence="1">
    <location>
        <begin position="46"/>
        <end position="67"/>
    </location>
</feature>
<sequence>MSDELSLPIILPIGAIFFETLFLLAAIPLEASVLNKWLKFDKKTSIFYAITINVFSSVIGWIIFFVIEPILPTTIKSELINYVFFNKLKDTSISSLIILLSFTIFLATFIVKFLIMKMLIIVMDEGGTKTETGIISSQQRAIYMNIAKLQNTNLVITTLIANSLSYSAITIILLIRSLYSGR</sequence>